<dbReference type="EMBL" id="VWRN01000030">
    <property type="protein sequence ID" value="KAA6125218.1"/>
    <property type="molecule type" value="Genomic_DNA"/>
</dbReference>
<dbReference type="RefSeq" id="WP_150083028.1">
    <property type="nucleotide sequence ID" value="NZ_VWRN01000030.1"/>
</dbReference>
<dbReference type="AlphaFoldDB" id="A0A5M8AN40"/>
<feature type="transmembrane region" description="Helical" evidence="2">
    <location>
        <begin position="39"/>
        <end position="57"/>
    </location>
</feature>
<dbReference type="Proteomes" id="UP000324324">
    <property type="component" value="Unassembled WGS sequence"/>
</dbReference>
<evidence type="ECO:0008006" key="5">
    <source>
        <dbReference type="Google" id="ProtNLM"/>
    </source>
</evidence>
<reference evidence="3 4" key="1">
    <citation type="submission" date="2019-09" db="EMBL/GenBank/DDBJ databases">
        <title>Isolation of a novel species in the genus Cupriavidus from patients with sepsis using whole genome sequencing.</title>
        <authorList>
            <person name="Kweon O.J."/>
            <person name="Lee M.-K."/>
        </authorList>
    </citation>
    <scope>NUCLEOTIDE SEQUENCE [LARGE SCALE GENOMIC DNA]</scope>
    <source>
        <strain evidence="3 4">MKL-01</strain>
    </source>
</reference>
<accession>A0A5M8AN40</accession>
<sequence length="500" mass="52595">MLARLFRSGLILFAVFALVWTATILWWQSIHRMPTTTDIVTHLFLLPAGMIAGYLVIRRALDGIRRNVAAAVSTPAAAQDGVAPSDGAVPDDDPSRRWRALVLGAALHTAKGGDTAATAAATAEQQRPDVVDVLRDGMPIFAAPAEDIDVDGTREALEQAFADLPWNDEAVRTVALASDVAERLVAQVLEQYPGLYFPSADETPTAPQAEEPPRLVLTLLLPERWQAPMAAAAGQYVRGRLTGLWPIERISMETLTAKGDGDAMVQVDRAILALHREPTHELRGVIAADSHIGAEAIDRLRATNRLFSAQCEHGVAPSEAAAGILLYPPQGPLAAMLAQDAPPASIVRATLTRLDAPTPDKGQPRTAALDQAIAQTLGLLAEPADGSKAQANDKDDKPEASAAEPAPAPQPVVVTADISPHPVRTVELARVFSERFSELDVSADLLPVGTACGHTGNAGALLAIVLAHQQCAERGGPALALTAADPQQRGAIAVVPPATA</sequence>
<evidence type="ECO:0000313" key="4">
    <source>
        <dbReference type="Proteomes" id="UP000324324"/>
    </source>
</evidence>
<gene>
    <name evidence="3" type="ORF">F1599_10495</name>
</gene>
<keyword evidence="2" id="KW-0812">Transmembrane</keyword>
<comment type="caution">
    <text evidence="3">The sequence shown here is derived from an EMBL/GenBank/DDBJ whole genome shotgun (WGS) entry which is preliminary data.</text>
</comment>
<evidence type="ECO:0000313" key="3">
    <source>
        <dbReference type="EMBL" id="KAA6125218.1"/>
    </source>
</evidence>
<feature type="region of interest" description="Disordered" evidence="1">
    <location>
        <begin position="382"/>
        <end position="411"/>
    </location>
</feature>
<protein>
    <recommendedName>
        <fullName evidence="5">3-oxoacyl-ACP synthase</fullName>
    </recommendedName>
</protein>
<name>A0A5M8AN40_9BURK</name>
<proteinExistence type="predicted"/>
<evidence type="ECO:0000256" key="1">
    <source>
        <dbReference type="SAM" id="MobiDB-lite"/>
    </source>
</evidence>
<keyword evidence="2" id="KW-1133">Transmembrane helix</keyword>
<feature type="transmembrane region" description="Helical" evidence="2">
    <location>
        <begin position="9"/>
        <end position="27"/>
    </location>
</feature>
<organism evidence="3 4">
    <name type="scientific">Cupriavidus cauae</name>
    <dbReference type="NCBI Taxonomy" id="2608999"/>
    <lineage>
        <taxon>Bacteria</taxon>
        <taxon>Pseudomonadati</taxon>
        <taxon>Pseudomonadota</taxon>
        <taxon>Betaproteobacteria</taxon>
        <taxon>Burkholderiales</taxon>
        <taxon>Burkholderiaceae</taxon>
        <taxon>Cupriavidus</taxon>
    </lineage>
</organism>
<keyword evidence="4" id="KW-1185">Reference proteome</keyword>
<evidence type="ECO:0000256" key="2">
    <source>
        <dbReference type="SAM" id="Phobius"/>
    </source>
</evidence>
<keyword evidence="2" id="KW-0472">Membrane</keyword>